<proteinExistence type="predicted"/>
<organism evidence="1 2">
    <name type="scientific">Geobacter hydrogenophilus</name>
    <dbReference type="NCBI Taxonomy" id="40983"/>
    <lineage>
        <taxon>Bacteria</taxon>
        <taxon>Pseudomonadati</taxon>
        <taxon>Thermodesulfobacteriota</taxon>
        <taxon>Desulfuromonadia</taxon>
        <taxon>Geobacterales</taxon>
        <taxon>Geobacteraceae</taxon>
        <taxon>Geobacter</taxon>
    </lineage>
</organism>
<evidence type="ECO:0008006" key="3">
    <source>
        <dbReference type="Google" id="ProtNLM"/>
    </source>
</evidence>
<protein>
    <recommendedName>
        <fullName evidence="3">GATA-type domain-containing protein</fullName>
    </recommendedName>
</protein>
<dbReference type="Proteomes" id="UP001144352">
    <property type="component" value="Unassembled WGS sequence"/>
</dbReference>
<evidence type="ECO:0000313" key="2">
    <source>
        <dbReference type="Proteomes" id="UP001144352"/>
    </source>
</evidence>
<keyword evidence="2" id="KW-1185">Reference proteome</keyword>
<comment type="caution">
    <text evidence="1">The sequence shown here is derived from an EMBL/GenBank/DDBJ whole genome shotgun (WGS) entry which is preliminary data.</text>
</comment>
<dbReference type="AlphaFoldDB" id="A0A9W6FY23"/>
<reference evidence="1" key="1">
    <citation type="submission" date="2022-12" db="EMBL/GenBank/DDBJ databases">
        <title>Reference genome sequencing for broad-spectrum identification of bacterial and archaeal isolates by mass spectrometry.</title>
        <authorList>
            <person name="Sekiguchi Y."/>
            <person name="Tourlousse D.M."/>
        </authorList>
    </citation>
    <scope>NUCLEOTIDE SEQUENCE</scope>
    <source>
        <strain evidence="1">H2</strain>
    </source>
</reference>
<gene>
    <name evidence="1" type="ORF">GHYDROH2_06610</name>
</gene>
<dbReference type="EMBL" id="BSDS01000001">
    <property type="protein sequence ID" value="GLI37160.1"/>
    <property type="molecule type" value="Genomic_DNA"/>
</dbReference>
<name>A0A9W6FY23_9BACT</name>
<evidence type="ECO:0000313" key="1">
    <source>
        <dbReference type="EMBL" id="GLI37160.1"/>
    </source>
</evidence>
<sequence length="73" mass="8460">MNIMLLGDYYVWYCDWCDTRNLTLQQKFAAGTVTCGACHRHFDTTAQEGEHFACAEGFSPLCEAVRRCRSRFR</sequence>
<accession>A0A9W6FY23</accession>